<organism evidence="3 4">
    <name type="scientific">Nocardiopsis mangrovi</name>
    <dbReference type="NCBI Taxonomy" id="1179818"/>
    <lineage>
        <taxon>Bacteria</taxon>
        <taxon>Bacillati</taxon>
        <taxon>Actinomycetota</taxon>
        <taxon>Actinomycetes</taxon>
        <taxon>Streptosporangiales</taxon>
        <taxon>Nocardiopsidaceae</taxon>
        <taxon>Nocardiopsis</taxon>
    </lineage>
</organism>
<dbReference type="PANTHER" id="PTHR35526:SF3">
    <property type="entry name" value="ANTI-SIGMA-F FACTOR RSBW"/>
    <property type="match status" value="1"/>
</dbReference>
<dbReference type="GO" id="GO:0005524">
    <property type="term" value="F:ATP binding"/>
    <property type="evidence" value="ECO:0007669"/>
    <property type="project" value="UniProtKB-KW"/>
</dbReference>
<comment type="caution">
    <text evidence="3">The sequence shown here is derived from an EMBL/GenBank/DDBJ whole genome shotgun (WGS) entry which is preliminary data.</text>
</comment>
<evidence type="ECO:0000313" key="3">
    <source>
        <dbReference type="EMBL" id="MFC4561548.1"/>
    </source>
</evidence>
<evidence type="ECO:0000259" key="2">
    <source>
        <dbReference type="Pfam" id="PF13581"/>
    </source>
</evidence>
<evidence type="ECO:0000313" key="4">
    <source>
        <dbReference type="Proteomes" id="UP001595923"/>
    </source>
</evidence>
<dbReference type="InterPro" id="IPR050267">
    <property type="entry name" value="Anti-sigma-factor_SerPK"/>
</dbReference>
<dbReference type="Gene3D" id="3.30.565.10">
    <property type="entry name" value="Histidine kinase-like ATPase, C-terminal domain"/>
    <property type="match status" value="1"/>
</dbReference>
<feature type="domain" description="Histidine kinase/HSP90-like ATPase" evidence="2">
    <location>
        <begin position="12"/>
        <end position="113"/>
    </location>
</feature>
<dbReference type="Pfam" id="PF13581">
    <property type="entry name" value="HATPase_c_2"/>
    <property type="match status" value="1"/>
</dbReference>
<keyword evidence="1" id="KW-0808">Transferase</keyword>
<name>A0ABV9DU36_9ACTN</name>
<keyword evidence="3" id="KW-0547">Nucleotide-binding</keyword>
<keyword evidence="4" id="KW-1185">Reference proteome</keyword>
<dbReference type="InterPro" id="IPR036890">
    <property type="entry name" value="HATPase_C_sf"/>
</dbReference>
<keyword evidence="3" id="KW-0067">ATP-binding</keyword>
<dbReference type="EMBL" id="JBHSFQ010000004">
    <property type="protein sequence ID" value="MFC4561548.1"/>
    <property type="molecule type" value="Genomic_DNA"/>
</dbReference>
<keyword evidence="1" id="KW-0418">Kinase</keyword>
<proteinExistence type="predicted"/>
<accession>A0ABV9DU36</accession>
<sequence length="144" mass="15933">MAYSEEFPGWRDQIRRARTWTDNILAAHSEFEIPDDAVASTVLLVSEAATNAVCHTASGRGGMFTVRMTVDRGRIRVDVEDEGKAESIPFLRPATPMAERGRGIRLIDMLADTWAPLPRPRCGIAFTITWAAERTAPADLPGHR</sequence>
<dbReference type="RefSeq" id="WP_378572157.1">
    <property type="nucleotide sequence ID" value="NZ_JBHSFQ010000004.1"/>
</dbReference>
<dbReference type="PANTHER" id="PTHR35526">
    <property type="entry name" value="ANTI-SIGMA-F FACTOR RSBW-RELATED"/>
    <property type="match status" value="1"/>
</dbReference>
<dbReference type="SUPFAM" id="SSF55874">
    <property type="entry name" value="ATPase domain of HSP90 chaperone/DNA topoisomerase II/histidine kinase"/>
    <property type="match status" value="1"/>
</dbReference>
<evidence type="ECO:0000256" key="1">
    <source>
        <dbReference type="ARBA" id="ARBA00022527"/>
    </source>
</evidence>
<keyword evidence="1" id="KW-0723">Serine/threonine-protein kinase</keyword>
<dbReference type="InterPro" id="IPR003594">
    <property type="entry name" value="HATPase_dom"/>
</dbReference>
<dbReference type="Proteomes" id="UP001595923">
    <property type="component" value="Unassembled WGS sequence"/>
</dbReference>
<gene>
    <name evidence="3" type="ORF">ACFO4E_06745</name>
</gene>
<protein>
    <submittedName>
        <fullName evidence="3">ATP-binding protein</fullName>
    </submittedName>
</protein>
<reference evidence="4" key="1">
    <citation type="journal article" date="2019" name="Int. J. Syst. Evol. Microbiol.">
        <title>The Global Catalogue of Microorganisms (GCM) 10K type strain sequencing project: providing services to taxonomists for standard genome sequencing and annotation.</title>
        <authorList>
            <consortium name="The Broad Institute Genomics Platform"/>
            <consortium name="The Broad Institute Genome Sequencing Center for Infectious Disease"/>
            <person name="Wu L."/>
            <person name="Ma J."/>
        </authorList>
    </citation>
    <scope>NUCLEOTIDE SEQUENCE [LARGE SCALE GENOMIC DNA]</scope>
    <source>
        <strain evidence="4">XZYJ18</strain>
    </source>
</reference>
<dbReference type="CDD" id="cd16936">
    <property type="entry name" value="HATPase_RsbW-like"/>
    <property type="match status" value="1"/>
</dbReference>